<dbReference type="PANTHER" id="PTHR22600">
    <property type="entry name" value="BETA-HEXOSAMINIDASE"/>
    <property type="match status" value="1"/>
</dbReference>
<dbReference type="SUPFAM" id="SSF49384">
    <property type="entry name" value="Carbohydrate-binding domain"/>
    <property type="match status" value="1"/>
</dbReference>
<dbReference type="InterPro" id="IPR029018">
    <property type="entry name" value="Hex-like_dom2"/>
</dbReference>
<evidence type="ECO:0000256" key="4">
    <source>
        <dbReference type="ARBA" id="ARBA00022801"/>
    </source>
</evidence>
<evidence type="ECO:0000259" key="8">
    <source>
        <dbReference type="SMART" id="SM01081"/>
    </source>
</evidence>
<protein>
    <recommendedName>
        <fullName evidence="3">beta-N-acetylhexosaminidase</fullName>
        <ecNumber evidence="3">3.2.1.52</ecNumber>
    </recommendedName>
    <alternativeName>
        <fullName evidence="6">Beta-N-acetylhexosaminidase</fullName>
    </alternativeName>
    <alternativeName>
        <fullName evidence="7">N-acetyl-beta-glucosaminidase</fullName>
    </alternativeName>
</protein>
<evidence type="ECO:0000313" key="9">
    <source>
        <dbReference type="EMBL" id="CAH3123224.1"/>
    </source>
</evidence>
<dbReference type="InterPro" id="IPR008965">
    <property type="entry name" value="CBM2/CBM3_carb-bd_dom_sf"/>
</dbReference>
<keyword evidence="5" id="KW-0326">Glycosidase</keyword>
<dbReference type="Pfam" id="PF00728">
    <property type="entry name" value="Glyco_hydro_20"/>
    <property type="match status" value="1"/>
</dbReference>
<dbReference type="Gene3D" id="2.60.40.290">
    <property type="match status" value="1"/>
</dbReference>
<evidence type="ECO:0000256" key="2">
    <source>
        <dbReference type="ARBA" id="ARBA00006285"/>
    </source>
</evidence>
<evidence type="ECO:0000256" key="1">
    <source>
        <dbReference type="ARBA" id="ARBA00001231"/>
    </source>
</evidence>
<dbReference type="Pfam" id="PF03173">
    <property type="entry name" value="CHB_HEX"/>
    <property type="match status" value="1"/>
</dbReference>
<dbReference type="Gene3D" id="2.60.40.10">
    <property type="entry name" value="Immunoglobulins"/>
    <property type="match status" value="1"/>
</dbReference>
<comment type="similarity">
    <text evidence="2">Belongs to the glycosyl hydrolase 20 family.</text>
</comment>
<dbReference type="Gene3D" id="3.30.379.10">
    <property type="entry name" value="Chitobiase/beta-hexosaminidase domain 2-like"/>
    <property type="match status" value="1"/>
</dbReference>
<dbReference type="InterPro" id="IPR004867">
    <property type="entry name" value="CHB_C_dom"/>
</dbReference>
<evidence type="ECO:0000256" key="3">
    <source>
        <dbReference type="ARBA" id="ARBA00012663"/>
    </source>
</evidence>
<dbReference type="PANTHER" id="PTHR22600:SF57">
    <property type="entry name" value="BETA-N-ACETYLHEXOSAMINIDASE"/>
    <property type="match status" value="1"/>
</dbReference>
<keyword evidence="10" id="KW-1185">Reference proteome</keyword>
<name>A0ABN8NUX9_9CNID</name>
<dbReference type="EC" id="3.2.1.52" evidence="3"/>
<comment type="catalytic activity">
    <reaction evidence="1">
        <text>Hydrolysis of terminal non-reducing N-acetyl-D-hexosamine residues in N-acetyl-beta-D-hexosaminides.</text>
        <dbReference type="EC" id="3.2.1.52"/>
    </reaction>
</comment>
<dbReference type="InterPro" id="IPR017853">
    <property type="entry name" value="GH"/>
</dbReference>
<keyword evidence="4" id="KW-0378">Hydrolase</keyword>
<evidence type="ECO:0000313" key="10">
    <source>
        <dbReference type="Proteomes" id="UP001159405"/>
    </source>
</evidence>
<dbReference type="CDD" id="cd06569">
    <property type="entry name" value="GH20_Sm-chitobiase-like"/>
    <property type="match status" value="1"/>
</dbReference>
<dbReference type="InterPro" id="IPR015883">
    <property type="entry name" value="Glyco_hydro_20_cat"/>
</dbReference>
<dbReference type="EMBL" id="CALNXK010000038">
    <property type="protein sequence ID" value="CAH3123224.1"/>
    <property type="molecule type" value="Genomic_DNA"/>
</dbReference>
<gene>
    <name evidence="9" type="ORF">PLOB_00029852</name>
</gene>
<organism evidence="9 10">
    <name type="scientific">Porites lobata</name>
    <dbReference type="NCBI Taxonomy" id="104759"/>
    <lineage>
        <taxon>Eukaryota</taxon>
        <taxon>Metazoa</taxon>
        <taxon>Cnidaria</taxon>
        <taxon>Anthozoa</taxon>
        <taxon>Hexacorallia</taxon>
        <taxon>Scleractinia</taxon>
        <taxon>Fungiina</taxon>
        <taxon>Poritidae</taxon>
        <taxon>Porites</taxon>
    </lineage>
</organism>
<evidence type="ECO:0000256" key="7">
    <source>
        <dbReference type="ARBA" id="ARBA00033000"/>
    </source>
</evidence>
<feature type="domain" description="Chitobiase/beta-hexosaminidases N-terminal" evidence="8">
    <location>
        <begin position="36"/>
        <end position="198"/>
    </location>
</feature>
<dbReference type="Pfam" id="PF02838">
    <property type="entry name" value="Glyco_hydro_20b"/>
    <property type="match status" value="1"/>
</dbReference>
<dbReference type="InterPro" id="IPR014756">
    <property type="entry name" value="Ig_E-set"/>
</dbReference>
<dbReference type="Pfam" id="PF03174">
    <property type="entry name" value="CHB_HEX_C"/>
    <property type="match status" value="1"/>
</dbReference>
<dbReference type="InterPro" id="IPR015882">
    <property type="entry name" value="HEX_bac_N"/>
</dbReference>
<dbReference type="SUPFAM" id="SSF81296">
    <property type="entry name" value="E set domains"/>
    <property type="match status" value="1"/>
</dbReference>
<reference evidence="9 10" key="1">
    <citation type="submission" date="2022-05" db="EMBL/GenBank/DDBJ databases">
        <authorList>
            <consortium name="Genoscope - CEA"/>
            <person name="William W."/>
        </authorList>
    </citation>
    <scope>NUCLEOTIDE SEQUENCE [LARGE SCALE GENOMIC DNA]</scope>
</reference>
<dbReference type="InterPro" id="IPR013783">
    <property type="entry name" value="Ig-like_fold"/>
</dbReference>
<dbReference type="SUPFAM" id="SSF51445">
    <property type="entry name" value="(Trans)glycosidases"/>
    <property type="match status" value="1"/>
</dbReference>
<dbReference type="InterPro" id="IPR012291">
    <property type="entry name" value="CBM2_carb-bd_dom_sf"/>
</dbReference>
<dbReference type="InterPro" id="IPR025705">
    <property type="entry name" value="Beta_hexosaminidase_sua/sub"/>
</dbReference>
<comment type="caution">
    <text evidence="9">The sequence shown here is derived from an EMBL/GenBank/DDBJ whole genome shotgun (WGS) entry which is preliminary data.</text>
</comment>
<dbReference type="SUPFAM" id="SSF55545">
    <property type="entry name" value="beta-N-acetylhexosaminidase-like domain"/>
    <property type="match status" value="1"/>
</dbReference>
<dbReference type="SMART" id="SM01081">
    <property type="entry name" value="CHB_HEX"/>
    <property type="match status" value="1"/>
</dbReference>
<accession>A0ABN8NUX9</accession>
<dbReference type="CDD" id="cd02847">
    <property type="entry name" value="E_set_Chitobiase_C"/>
    <property type="match status" value="1"/>
</dbReference>
<dbReference type="PRINTS" id="PR00738">
    <property type="entry name" value="GLHYDRLASE20"/>
</dbReference>
<sequence>MKTKEACIVAAAGILSLVIQVIGGNVDQMTLDYIASNLDIRYDVLDNFQDTWRSYRVRMTLSNAGSKPIPNAPWAIYLCHIRVIEPVHTKHNPNGYVIPGSHGIKVTHINGCQHKFEPTASFPGLPGSQSLLIDFDAENWDVAQTDVMPNWYIAADGLQARTITSTAGEDLSFIGPFDAPNKWKRIASDKYDPYTPEKRYSINDIIDLKKPGQLIVPSPSEIIGLDETRKVNLRTGDWAIIAGKGLKNEAKFLAGKVGLQLNYMSSFRQIRLNIGEVKIDGIKSSSTESYRLQVDSSAQSIAITGQSQVGVFYGIQSLLSLNEPDGMVPHLTINDAPRYEYRGMELDVGRNFMPKSEVLKLIDAMAMYKLNKFHFHLTDDEGWRLEIPGLPELTEMGSKRCHDVKEETCLGSQLGSGPGTGNSGSGFYNVNDYREILQYAEERHVEVIPEFDMPGHGHAAIKAMQARQKKFAAVGQDNEANKYLLSDPLDTSKYLSVQFFTDNAINPCLESTYEFLELVVSSVKHMHHDIQPLKIFHFGGDEVAHGAWTKSPSCKKLAQKLGLNFTSPSIVKDLKEYFVRRVADVSSRYCLDLGAWEDGVLGVKDTPYDRSYLKNKNVYAYAWDNVWEWGQGDRAYKLANADYKVVLTQATHLYFDHPYEPDPEERGYYWAPRFIDTRKTFGFMPDEIYANADFTRMGDPIVNLCEDMYKGKCVPLRKPQNIAGMAGALWSETVRTPSQLQSMIFPRLLALAERAWHKGCFENETDIAKRNRVKNLEWEAFANSLGHKELARLDKMNIDYHVPVPGARIVNQKLDVNSAIPGLTIQYSTDGGLSWGDVTEGMAVSGRVILGTR</sequence>
<dbReference type="InterPro" id="IPR004866">
    <property type="entry name" value="CHB/HEX_N_dom"/>
</dbReference>
<dbReference type="Gene3D" id="3.20.20.80">
    <property type="entry name" value="Glycosidases"/>
    <property type="match status" value="1"/>
</dbReference>
<evidence type="ECO:0000256" key="6">
    <source>
        <dbReference type="ARBA" id="ARBA00030512"/>
    </source>
</evidence>
<evidence type="ECO:0000256" key="5">
    <source>
        <dbReference type="ARBA" id="ARBA00023295"/>
    </source>
</evidence>
<proteinExistence type="inferred from homology"/>
<dbReference type="Proteomes" id="UP001159405">
    <property type="component" value="Unassembled WGS sequence"/>
</dbReference>